<dbReference type="CDD" id="cd09274">
    <property type="entry name" value="RNase_HI_RT_Ty3"/>
    <property type="match status" value="1"/>
</dbReference>
<evidence type="ECO:0000259" key="11">
    <source>
        <dbReference type="PROSITE" id="PS50878"/>
    </source>
</evidence>
<feature type="non-terminal residue" evidence="13">
    <location>
        <position position="1"/>
    </location>
</feature>
<keyword evidence="4" id="KW-0548">Nucleotidyltransferase</keyword>
<feature type="region of interest" description="Disordered" evidence="10">
    <location>
        <begin position="379"/>
        <end position="399"/>
    </location>
</feature>
<keyword evidence="7" id="KW-0378">Hydrolase</keyword>
<keyword evidence="5" id="KW-0540">Nuclease</keyword>
<dbReference type="InterPro" id="IPR000477">
    <property type="entry name" value="RT_dom"/>
</dbReference>
<dbReference type="FunFam" id="3.10.10.10:FF:000007">
    <property type="entry name" value="Retrovirus-related Pol polyprotein from transposon 17.6-like Protein"/>
    <property type="match status" value="1"/>
</dbReference>
<keyword evidence="8" id="KW-0695">RNA-directed DNA polymerase</keyword>
<evidence type="ECO:0000256" key="5">
    <source>
        <dbReference type="ARBA" id="ARBA00022722"/>
    </source>
</evidence>
<dbReference type="InterPro" id="IPR043128">
    <property type="entry name" value="Rev_trsase/Diguanyl_cyclase"/>
</dbReference>
<feature type="domain" description="Integrase catalytic" evidence="12">
    <location>
        <begin position="1552"/>
        <end position="1712"/>
    </location>
</feature>
<evidence type="ECO:0000256" key="1">
    <source>
        <dbReference type="ARBA" id="ARBA00012493"/>
    </source>
</evidence>
<evidence type="ECO:0000256" key="7">
    <source>
        <dbReference type="ARBA" id="ARBA00022801"/>
    </source>
</evidence>
<dbReference type="InterPro" id="IPR043502">
    <property type="entry name" value="DNA/RNA_pol_sf"/>
</dbReference>
<dbReference type="EC" id="2.7.7.49" evidence="1"/>
<dbReference type="InterPro" id="IPR050951">
    <property type="entry name" value="Retrovirus_Pol_polyprotein"/>
</dbReference>
<dbReference type="InterPro" id="IPR021109">
    <property type="entry name" value="Peptidase_aspartic_dom_sf"/>
</dbReference>
<feature type="region of interest" description="Disordered" evidence="10">
    <location>
        <begin position="903"/>
        <end position="922"/>
    </location>
</feature>
<keyword evidence="3" id="KW-0808">Transferase</keyword>
<dbReference type="GO" id="GO:0015074">
    <property type="term" value="P:DNA integration"/>
    <property type="evidence" value="ECO:0007669"/>
    <property type="project" value="InterPro"/>
</dbReference>
<dbReference type="CDD" id="cd01647">
    <property type="entry name" value="RT_LTR"/>
    <property type="match status" value="2"/>
</dbReference>
<dbReference type="Gene3D" id="3.10.10.10">
    <property type="entry name" value="HIV Type 1 Reverse Transcriptase, subunit A, domain 1"/>
    <property type="match status" value="3"/>
</dbReference>
<evidence type="ECO:0000256" key="10">
    <source>
        <dbReference type="SAM" id="MobiDB-lite"/>
    </source>
</evidence>
<dbReference type="EMBL" id="BKCJ010007876">
    <property type="protein sequence ID" value="GEU79456.1"/>
    <property type="molecule type" value="Genomic_DNA"/>
</dbReference>
<dbReference type="InterPro" id="IPR041373">
    <property type="entry name" value="RT_RNaseH"/>
</dbReference>
<reference evidence="13" key="1">
    <citation type="journal article" date="2019" name="Sci. Rep.">
        <title>Draft genome of Tanacetum cinerariifolium, the natural source of mosquito coil.</title>
        <authorList>
            <person name="Yamashiro T."/>
            <person name="Shiraishi A."/>
            <person name="Satake H."/>
            <person name="Nakayama K."/>
        </authorList>
    </citation>
    <scope>NUCLEOTIDE SEQUENCE</scope>
</reference>
<dbReference type="PROSITE" id="PS50994">
    <property type="entry name" value="INTEGRASE"/>
    <property type="match status" value="1"/>
</dbReference>
<evidence type="ECO:0000256" key="6">
    <source>
        <dbReference type="ARBA" id="ARBA00022759"/>
    </source>
</evidence>
<keyword evidence="2" id="KW-0645">Protease</keyword>
<dbReference type="PANTHER" id="PTHR37984:SF5">
    <property type="entry name" value="PROTEIN NYNRIN-LIKE"/>
    <property type="match status" value="1"/>
</dbReference>
<feature type="compositionally biased region" description="Low complexity" evidence="10">
    <location>
        <begin position="908"/>
        <end position="921"/>
    </location>
</feature>
<dbReference type="PROSITE" id="PS50878">
    <property type="entry name" value="RT_POL"/>
    <property type="match status" value="1"/>
</dbReference>
<feature type="coiled-coil region" evidence="9">
    <location>
        <begin position="72"/>
        <end position="120"/>
    </location>
</feature>
<dbReference type="InterPro" id="IPR036397">
    <property type="entry name" value="RNaseH_sf"/>
</dbReference>
<evidence type="ECO:0000259" key="12">
    <source>
        <dbReference type="PROSITE" id="PS50994"/>
    </source>
</evidence>
<comment type="caution">
    <text evidence="13">The sequence shown here is derived from an EMBL/GenBank/DDBJ whole genome shotgun (WGS) entry which is preliminary data.</text>
</comment>
<dbReference type="Gene3D" id="2.40.70.10">
    <property type="entry name" value="Acid Proteases"/>
    <property type="match status" value="1"/>
</dbReference>
<evidence type="ECO:0000256" key="2">
    <source>
        <dbReference type="ARBA" id="ARBA00022670"/>
    </source>
</evidence>
<dbReference type="Gene3D" id="3.30.420.10">
    <property type="entry name" value="Ribonuclease H-like superfamily/Ribonuclease H"/>
    <property type="match status" value="1"/>
</dbReference>
<organism evidence="13">
    <name type="scientific">Tanacetum cinerariifolium</name>
    <name type="common">Dalmatian daisy</name>
    <name type="synonym">Chrysanthemum cinerariifolium</name>
    <dbReference type="NCBI Taxonomy" id="118510"/>
    <lineage>
        <taxon>Eukaryota</taxon>
        <taxon>Viridiplantae</taxon>
        <taxon>Streptophyta</taxon>
        <taxon>Embryophyta</taxon>
        <taxon>Tracheophyta</taxon>
        <taxon>Spermatophyta</taxon>
        <taxon>Magnoliopsida</taxon>
        <taxon>eudicotyledons</taxon>
        <taxon>Gunneridae</taxon>
        <taxon>Pentapetalae</taxon>
        <taxon>asterids</taxon>
        <taxon>campanulids</taxon>
        <taxon>Asterales</taxon>
        <taxon>Asteraceae</taxon>
        <taxon>Asteroideae</taxon>
        <taxon>Anthemideae</taxon>
        <taxon>Anthemidinae</taxon>
        <taxon>Tanacetum</taxon>
    </lineage>
</organism>
<dbReference type="GO" id="GO:0003676">
    <property type="term" value="F:nucleic acid binding"/>
    <property type="evidence" value="ECO:0007669"/>
    <property type="project" value="InterPro"/>
</dbReference>
<dbReference type="GO" id="GO:0006508">
    <property type="term" value="P:proteolysis"/>
    <property type="evidence" value="ECO:0007669"/>
    <property type="project" value="UniProtKB-KW"/>
</dbReference>
<evidence type="ECO:0000313" key="13">
    <source>
        <dbReference type="EMBL" id="GEU79456.1"/>
    </source>
</evidence>
<dbReference type="PANTHER" id="PTHR37984">
    <property type="entry name" value="PROTEIN CBG26694"/>
    <property type="match status" value="1"/>
</dbReference>
<proteinExistence type="predicted"/>
<dbReference type="Pfam" id="PF00078">
    <property type="entry name" value="RVT_1"/>
    <property type="match status" value="1"/>
</dbReference>
<dbReference type="Gene3D" id="3.30.70.270">
    <property type="match status" value="2"/>
</dbReference>
<dbReference type="GO" id="GO:0008233">
    <property type="term" value="F:peptidase activity"/>
    <property type="evidence" value="ECO:0007669"/>
    <property type="project" value="UniProtKB-KW"/>
</dbReference>
<feature type="domain" description="Reverse transcriptase" evidence="11">
    <location>
        <begin position="491"/>
        <end position="670"/>
    </location>
</feature>
<dbReference type="Pfam" id="PF00665">
    <property type="entry name" value="rve"/>
    <property type="match status" value="1"/>
</dbReference>
<dbReference type="SUPFAM" id="SSF53098">
    <property type="entry name" value="Ribonuclease H-like"/>
    <property type="match status" value="1"/>
</dbReference>
<dbReference type="GO" id="GO:0003964">
    <property type="term" value="F:RNA-directed DNA polymerase activity"/>
    <property type="evidence" value="ECO:0007669"/>
    <property type="project" value="UniProtKB-KW"/>
</dbReference>
<gene>
    <name evidence="13" type="ORF">Tci_051434</name>
</gene>
<evidence type="ECO:0000256" key="4">
    <source>
        <dbReference type="ARBA" id="ARBA00022695"/>
    </source>
</evidence>
<dbReference type="InterPro" id="IPR012337">
    <property type="entry name" value="RNaseH-like_sf"/>
</dbReference>
<evidence type="ECO:0000256" key="8">
    <source>
        <dbReference type="ARBA" id="ARBA00022918"/>
    </source>
</evidence>
<dbReference type="Pfam" id="PF17917">
    <property type="entry name" value="RT_RNaseH"/>
    <property type="match status" value="2"/>
</dbReference>
<keyword evidence="6" id="KW-0255">Endonuclease</keyword>
<sequence length="1819" mass="208899">LDNQVDDMTIHNTRYTSLALTQKRFSNMRRVGKGFLGVETPLFASMLVQPQPQAEEEVEEQPTTPYDSMPLLTTLMETCATLSQKVTKLEQDKHSQALEIVQLNNRVKKLEKKKKSKSSGFKRLRNGRINQEDVNAASKGVSAAEPIVFDDEDVQKVAARDKQEKDDMERALVLQKQYDDKEENIDWSVVADQIIRVGGITEAYQVFEDMLKGFYREDLVALWNLVKQKFSSVVPSEDKEKALWVKLKRLFEPDANDVLWKLQRYMRAHVTWKLYSDCGVHHMSSTREHDLFMLTEIDYPLSNVVMILMLSGKLQVEEDSEMARDLVMKIFIEANKPKSRTKENAQKDYCCWFNITAGGSRLMLLDKVNAVAGHLQKDCKKNTTASTSGQADKKPGSSGRVFAITEDHATKTSGFLATIHDTTSDVPSIHDQPIVFEFPDVFPDELLGIPSVREVEFNIENIPGAEPISKAPYRMAPIELKELKDQLQELLNRGFIRLSVSPWGAPFLFVKKKDGSMRLCIDYHELNKITIRSRYPLPRIDDLFDQLQGAMHFSKIDLRSSYHQLRVKEQDISNTAFRTHYGHYEFLVMPFGLTNAPAVFMDLMNRIFHEFLDKFVIVFIDDILVFSKSKEEHEDHLRTVLQTLRQEKLYVKFSKCEFWLSSVAFLGHIVLAKGIMMDPAKVEAITKWPRPTSVTELKPYEVNYPTHDLELAAVVFALKIWRHYIYGESCDVFIDHKSLKYIFTQRELNMRQRRWLELLKDYDTNIQYHPGKANVVADALSRKHPKVPNTTIKLLLFPFSLEGEARTWIDKEPPHLILTWEDLKPNKTFNESWEHFKDLLRQFPHHGFSELHQLDTFYNALNPNDQDALDSAAGGNFLDKIPRECLSIIESKSKVRYSRSRVTDLRANTNTPPSSSSPSNSFDLQQIAASLEDKLEIRMSRFEKSLNDMKASFVTPTAPIKAVEEVCVTCGANHSYNNCPLTRGGNEFLVFHDNIQQFQTAAVVLKKLPEKLGDPGRFLIPCDFSEFDNCLALAELGASINLMSLSIWKKLRLPTLNDTKIGLELADRTISKPTGVAENVFVKVGKFYFPADFVVFDFIVDPRVPLILRRPFLSTAHALIDVYEGVIILRHDEQSLTLKCGDTPLISYNNFQSLNKVDLIDATCEEYSQEVLGFSNVVANDKSTPYFKPIVSNSSPTLTPFNESDFYLEEIEDCLNNDSNPEEIKDFKFDMEGDILILEALLNSYPEPSPNQKDYFPEAHNDLKLIKPKNDKSSDDEPPEVELKVLPPYLKYAFLGENNKWPVIISKDLSVNEKSALLEDDYSPKVQSQRRVNPKIHDVIKKEVEKLLDAGLIYPISDSPWKLNEATRKDHFPLPFMDQMLERLPGNEYYCFLDGFSGYFQIPIDPKDQEKTTFTCPYGTFAYKRMPFGLCNAPGTFQRCMMAIFHDMIEQTMEIFMDDFSIFRNSFSTCLTNLDKMLKRPIHYASKTMTQAKSNYTTTEKEMLAVVYTFKKFRSYLIMNKSVVYTDHSALKYLFSMKDTKARKLSTFSQLATVDPPGTLRSQLHCQKGPFPSSKGNKYILVEVDYLSKWVEAKALPTNDARVVVKFLKSLFFWFGTPKAIISNRGTHFCNDQFAKVMSKYGVTHRLSTIYHPQTSGQVEVSNRGLKQILERTVGENRALWSDKLEDALWAFRTDFKTPIGCTPYRLVYKKYCHLPLEIEHKAFWALKHANFDLKTAGDHRKLQLNELNELRDQAYENSLIYKGRTKKLHDAKIKNRIFNVGDQVLLFNSCLNIFQESSSPVGQALSRLPKFIFTEQPN</sequence>
<dbReference type="SUPFAM" id="SSF56672">
    <property type="entry name" value="DNA/RNA polymerases"/>
    <property type="match status" value="2"/>
</dbReference>
<name>A0A6L2MZU2_TANCI</name>
<dbReference type="GO" id="GO:0004519">
    <property type="term" value="F:endonuclease activity"/>
    <property type="evidence" value="ECO:0007669"/>
    <property type="project" value="UniProtKB-KW"/>
</dbReference>
<protein>
    <recommendedName>
        <fullName evidence="1">RNA-directed DNA polymerase</fullName>
        <ecNumber evidence="1">2.7.7.49</ecNumber>
    </recommendedName>
</protein>
<dbReference type="CDD" id="cd00303">
    <property type="entry name" value="retropepsin_like"/>
    <property type="match status" value="1"/>
</dbReference>
<dbReference type="InterPro" id="IPR001584">
    <property type="entry name" value="Integrase_cat-core"/>
</dbReference>
<evidence type="ECO:0000256" key="3">
    <source>
        <dbReference type="ARBA" id="ARBA00022679"/>
    </source>
</evidence>
<dbReference type="InterPro" id="IPR038077">
    <property type="entry name" value="Troponin_sf"/>
</dbReference>
<evidence type="ECO:0000256" key="9">
    <source>
        <dbReference type="SAM" id="Coils"/>
    </source>
</evidence>
<keyword evidence="9" id="KW-0175">Coiled coil</keyword>
<dbReference type="SUPFAM" id="SSF90250">
    <property type="entry name" value="Troponin coil-coiled subunits"/>
    <property type="match status" value="1"/>
</dbReference>
<accession>A0A6L2MZU2</accession>